<proteinExistence type="predicted"/>
<evidence type="ECO:0000256" key="1">
    <source>
        <dbReference type="ARBA" id="ARBA00022723"/>
    </source>
</evidence>
<organism evidence="8 9">
    <name type="scientific">Klebsormidium nitens</name>
    <name type="common">Green alga</name>
    <name type="synonym">Ulothrix nitens</name>
    <dbReference type="NCBI Taxonomy" id="105231"/>
    <lineage>
        <taxon>Eukaryota</taxon>
        <taxon>Viridiplantae</taxon>
        <taxon>Streptophyta</taxon>
        <taxon>Klebsormidiophyceae</taxon>
        <taxon>Klebsormidiales</taxon>
        <taxon>Klebsormidiaceae</taxon>
        <taxon>Klebsormidium</taxon>
    </lineage>
</organism>
<keyword evidence="2 4" id="KW-0863">Zinc-finger</keyword>
<dbReference type="InterPro" id="IPR001293">
    <property type="entry name" value="Znf_TRAF"/>
</dbReference>
<keyword evidence="9" id="KW-1185">Reference proteome</keyword>
<dbReference type="PANTHER" id="PTHR10131">
    <property type="entry name" value="TNF RECEPTOR ASSOCIATED FACTOR"/>
    <property type="match status" value="1"/>
</dbReference>
<reference evidence="8 9" key="1">
    <citation type="journal article" date="2014" name="Nat. Commun.">
        <title>Klebsormidium flaccidum genome reveals primary factors for plant terrestrial adaptation.</title>
        <authorList>
            <person name="Hori K."/>
            <person name="Maruyama F."/>
            <person name="Fujisawa T."/>
            <person name="Togashi T."/>
            <person name="Yamamoto N."/>
            <person name="Seo M."/>
            <person name="Sato S."/>
            <person name="Yamada T."/>
            <person name="Mori H."/>
            <person name="Tajima N."/>
            <person name="Moriyama T."/>
            <person name="Ikeuchi M."/>
            <person name="Watanabe M."/>
            <person name="Wada H."/>
            <person name="Kobayashi K."/>
            <person name="Saito M."/>
            <person name="Masuda T."/>
            <person name="Sasaki-Sekimoto Y."/>
            <person name="Mashiguchi K."/>
            <person name="Awai K."/>
            <person name="Shimojima M."/>
            <person name="Masuda S."/>
            <person name="Iwai M."/>
            <person name="Nobusawa T."/>
            <person name="Narise T."/>
            <person name="Kondo S."/>
            <person name="Saito H."/>
            <person name="Sato R."/>
            <person name="Murakawa M."/>
            <person name="Ihara Y."/>
            <person name="Oshima-Yamada Y."/>
            <person name="Ohtaka K."/>
            <person name="Satoh M."/>
            <person name="Sonobe K."/>
            <person name="Ishii M."/>
            <person name="Ohtani R."/>
            <person name="Kanamori-Sato M."/>
            <person name="Honoki R."/>
            <person name="Miyazaki D."/>
            <person name="Mochizuki H."/>
            <person name="Umetsu J."/>
            <person name="Higashi K."/>
            <person name="Shibata D."/>
            <person name="Kamiya Y."/>
            <person name="Sato N."/>
            <person name="Nakamura Y."/>
            <person name="Tabata S."/>
            <person name="Ida S."/>
            <person name="Kurokawa K."/>
            <person name="Ohta H."/>
        </authorList>
    </citation>
    <scope>NUCLEOTIDE SEQUENCE [LARGE SCALE GENOMIC DNA]</scope>
    <source>
        <strain evidence="8 9">NIES-2285</strain>
    </source>
</reference>
<protein>
    <submittedName>
        <fullName evidence="8">Putative traf-type zinc finger family protein</fullName>
    </submittedName>
</protein>
<keyword evidence="3 4" id="KW-0862">Zinc</keyword>
<feature type="compositionally biased region" description="Basic and acidic residues" evidence="5">
    <location>
        <begin position="577"/>
        <end position="596"/>
    </location>
</feature>
<dbReference type="InterPro" id="IPR013083">
    <property type="entry name" value="Znf_RING/FYVE/PHD"/>
</dbReference>
<evidence type="ECO:0000256" key="4">
    <source>
        <dbReference type="PROSITE-ProRule" id="PRU00207"/>
    </source>
</evidence>
<dbReference type="STRING" id="105231.A0A1Y1IAZ5"/>
<feature type="domain" description="RING-type" evidence="6">
    <location>
        <begin position="61"/>
        <end position="101"/>
    </location>
</feature>
<feature type="compositionally biased region" description="Basic and acidic residues" evidence="5">
    <location>
        <begin position="518"/>
        <end position="569"/>
    </location>
</feature>
<dbReference type="PROSITE" id="PS00518">
    <property type="entry name" value="ZF_RING_1"/>
    <property type="match status" value="1"/>
</dbReference>
<feature type="region of interest" description="Disordered" evidence="5">
    <location>
        <begin position="780"/>
        <end position="893"/>
    </location>
</feature>
<dbReference type="AlphaFoldDB" id="A0A1Y1IAZ5"/>
<dbReference type="InterPro" id="IPR017907">
    <property type="entry name" value="Znf_RING_CS"/>
</dbReference>
<dbReference type="OrthoDB" id="6105938at2759"/>
<feature type="compositionally biased region" description="Polar residues" evidence="5">
    <location>
        <begin position="792"/>
        <end position="805"/>
    </location>
</feature>
<feature type="region of interest" description="Disordered" evidence="5">
    <location>
        <begin position="445"/>
        <end position="637"/>
    </location>
</feature>
<evidence type="ECO:0000259" key="6">
    <source>
        <dbReference type="PROSITE" id="PS50089"/>
    </source>
</evidence>
<dbReference type="InterPro" id="IPR001841">
    <property type="entry name" value="Znf_RING"/>
</dbReference>
<dbReference type="EMBL" id="DF237207">
    <property type="protein sequence ID" value="GAQ85866.1"/>
    <property type="molecule type" value="Genomic_DNA"/>
</dbReference>
<dbReference type="SMART" id="SM00184">
    <property type="entry name" value="RING"/>
    <property type="match status" value="1"/>
</dbReference>
<evidence type="ECO:0000313" key="9">
    <source>
        <dbReference type="Proteomes" id="UP000054558"/>
    </source>
</evidence>
<evidence type="ECO:0000256" key="3">
    <source>
        <dbReference type="ARBA" id="ARBA00022833"/>
    </source>
</evidence>
<dbReference type="SUPFAM" id="SSF57850">
    <property type="entry name" value="RING/U-box"/>
    <property type="match status" value="1"/>
</dbReference>
<feature type="compositionally biased region" description="Basic and acidic residues" evidence="5">
    <location>
        <begin position="858"/>
        <end position="873"/>
    </location>
</feature>
<evidence type="ECO:0000256" key="2">
    <source>
        <dbReference type="ARBA" id="ARBA00022771"/>
    </source>
</evidence>
<feature type="zinc finger region" description="TRAF-type" evidence="4">
    <location>
        <begin position="159"/>
        <end position="230"/>
    </location>
</feature>
<gene>
    <name evidence="8" type="ORF">KFL_002580160</name>
</gene>
<dbReference type="SUPFAM" id="SSF49599">
    <property type="entry name" value="TRAF domain-like"/>
    <property type="match status" value="1"/>
</dbReference>
<dbReference type="GO" id="GO:0005737">
    <property type="term" value="C:cytoplasm"/>
    <property type="evidence" value="ECO:0000318"/>
    <property type="project" value="GO_Central"/>
</dbReference>
<dbReference type="PROSITE" id="PS50089">
    <property type="entry name" value="ZF_RING_2"/>
    <property type="match status" value="1"/>
</dbReference>
<sequence length="893" mass="100901">MDSFTRFCNYVGSGSEPSSGIARITRSGEEPANHGPLIRQGPPLAERILLIDNVKLESISCELCHQIFEEPTVAGMCGHCFCKPCLVIYKSTKSSQGCPTCGAKISKSSGLPNRSLSTIIDSQRRFCVSRYIYDCSSKKYVELQDGCMFVGSSDQLVEHEVACPMMPVECPQRSCKRLVLRKDLEEHRKAQCWLQCEQCGLDIQIGLQEKHLKDECPETKFGCPRSDIGCHIVLKRRAQGKHLESCPYERYRMDIEALRQSLRDKEEEIARLRGKTEPTGGDRKRELNGVSSDEETPSKRAKTREVQVWKFTEQHEHVAVSPDNGEQPGDVRKLLTHMVGSVEGVLLSGMNKITARIHKCEAKVTDLEALFQQRESGREGLSSYEVTAKATGKHMVTEGASKARDETAGQTRTEVKTVPNGSLAAEKVEEPVRSTGRVIVFKKGRSAETEGAAGTQGPKKLRSDEVPSVLKVVKKEPFTAVEQDPGKERAEGNGNGSQLREVKKERSPSMARTLGGRTSEERVVPGRTESERKAGRSLEGRLERAKSEQRSNRDGKTDRDLERREESKPRWRLGQVGHREYDRRPAHELEQEQGRERRVRHDVHRRLEEPGSASSGFHVASHEHGQHAEASSPKVDRDFPAHPSIRCLSFWFRAIDVVSRMLSHPTPTQGRFISSVVGILQEMQQGQDFRALFQPSSNLEMLEALRQLDERVQCLIDGRVDYSPEATRAWNMAMDSIPEGVLVYDNWSLIKLEKFVMNKQGGMKYDRRFNDELRRAIEQEKQKPNLPLKQSVLLNSNDVSPSGSDSRPPGFQDRVPFQPPERPFLDRVGPRPGGRFDPPNRDFRRPRDMSPTPSFRPSVKDRILDPRDTRRQNDAGSFVNRRSPRYSVFDLDM</sequence>
<evidence type="ECO:0000313" key="8">
    <source>
        <dbReference type="EMBL" id="GAQ85866.1"/>
    </source>
</evidence>
<dbReference type="Gene3D" id="3.30.40.10">
    <property type="entry name" value="Zinc/RING finger domain, C3HC4 (zinc finger)"/>
    <property type="match status" value="3"/>
</dbReference>
<evidence type="ECO:0000259" key="7">
    <source>
        <dbReference type="PROSITE" id="PS50145"/>
    </source>
</evidence>
<dbReference type="Proteomes" id="UP000054558">
    <property type="component" value="Unassembled WGS sequence"/>
</dbReference>
<feature type="region of interest" description="Disordered" evidence="5">
    <location>
        <begin position="273"/>
        <end position="305"/>
    </location>
</feature>
<dbReference type="PROSITE" id="PS50145">
    <property type="entry name" value="ZF_TRAF"/>
    <property type="match status" value="1"/>
</dbReference>
<name>A0A1Y1IAZ5_KLENI</name>
<dbReference type="GO" id="GO:0008270">
    <property type="term" value="F:zinc ion binding"/>
    <property type="evidence" value="ECO:0007669"/>
    <property type="project" value="UniProtKB-KW"/>
</dbReference>
<dbReference type="Pfam" id="PF02176">
    <property type="entry name" value="zf-TRAF"/>
    <property type="match status" value="1"/>
</dbReference>
<feature type="compositionally biased region" description="Basic and acidic residues" evidence="5">
    <location>
        <begin position="273"/>
        <end position="287"/>
    </location>
</feature>
<feature type="compositionally biased region" description="Basic and acidic residues" evidence="5">
    <location>
        <begin position="838"/>
        <end position="848"/>
    </location>
</feature>
<keyword evidence="1 4" id="KW-0479">Metal-binding</keyword>
<accession>A0A1Y1IAZ5</accession>
<dbReference type="PANTHER" id="PTHR10131:SF94">
    <property type="entry name" value="TNF RECEPTOR-ASSOCIATED FACTOR 4"/>
    <property type="match status" value="1"/>
</dbReference>
<evidence type="ECO:0000256" key="5">
    <source>
        <dbReference type="SAM" id="MobiDB-lite"/>
    </source>
</evidence>
<feature type="domain" description="TRAF-type" evidence="7">
    <location>
        <begin position="159"/>
        <end position="230"/>
    </location>
</feature>